<proteinExistence type="predicted"/>
<dbReference type="Proteomes" id="UP000268094">
    <property type="component" value="Unassembled WGS sequence"/>
</dbReference>
<dbReference type="PROSITE" id="PS00107">
    <property type="entry name" value="PROTEIN_KINASE_ATP"/>
    <property type="match status" value="1"/>
</dbReference>
<keyword evidence="9" id="KW-1185">Reference proteome</keyword>
<dbReference type="InterPro" id="IPR011009">
    <property type="entry name" value="Kinase-like_dom_sf"/>
</dbReference>
<dbReference type="PANTHER" id="PTHR43289:SF34">
    <property type="entry name" value="SERINE_THREONINE-PROTEIN KINASE YBDM-RELATED"/>
    <property type="match status" value="1"/>
</dbReference>
<dbReference type="PANTHER" id="PTHR43289">
    <property type="entry name" value="MITOGEN-ACTIVATED PROTEIN KINASE KINASE KINASE 20-RELATED"/>
    <property type="match status" value="1"/>
</dbReference>
<dbReference type="GO" id="GO:0004674">
    <property type="term" value="F:protein serine/threonine kinase activity"/>
    <property type="evidence" value="ECO:0007669"/>
    <property type="project" value="UniProtKB-KW"/>
</dbReference>
<keyword evidence="2 5" id="KW-0547">Nucleotide-binding</keyword>
<dbReference type="CDD" id="cd14014">
    <property type="entry name" value="STKc_PknB_like"/>
    <property type="match status" value="1"/>
</dbReference>
<feature type="domain" description="Protein kinase" evidence="7">
    <location>
        <begin position="42"/>
        <end position="308"/>
    </location>
</feature>
<feature type="region of interest" description="Disordered" evidence="6">
    <location>
        <begin position="380"/>
        <end position="444"/>
    </location>
</feature>
<organism evidence="8 9">
    <name type="scientific">Corallococcus terminator</name>
    <dbReference type="NCBI Taxonomy" id="2316733"/>
    <lineage>
        <taxon>Bacteria</taxon>
        <taxon>Pseudomonadati</taxon>
        <taxon>Myxococcota</taxon>
        <taxon>Myxococcia</taxon>
        <taxon>Myxococcales</taxon>
        <taxon>Cystobacterineae</taxon>
        <taxon>Myxococcaceae</taxon>
        <taxon>Corallococcus</taxon>
    </lineage>
</organism>
<keyword evidence="8" id="KW-0723">Serine/threonine-protein kinase</keyword>
<feature type="region of interest" description="Disordered" evidence="6">
    <location>
        <begin position="1"/>
        <end position="33"/>
    </location>
</feature>
<dbReference type="GO" id="GO:0005524">
    <property type="term" value="F:ATP binding"/>
    <property type="evidence" value="ECO:0007669"/>
    <property type="project" value="UniProtKB-UniRule"/>
</dbReference>
<dbReference type="InterPro" id="IPR017441">
    <property type="entry name" value="Protein_kinase_ATP_BS"/>
</dbReference>
<sequence>MAGESMSTPGVPDPVSSSEPPSPEHSPTPSVDPLLSMRLGEFIIEERIGAGGMGVVYRAVHPLIGKHAAIKVLRAERMARRGEQQLLLEAKAVNAIRHPGILDVFNCGTLPDGRPYIVMELLQGRTLSEVLLEKGKLDVELTVWVLDQLLSALGAVHRAGVVHRDVNPENVFLREFLDTKPTLKLVDFGIAQVPREESPGANGAMTGTPECMSPEQIRGGTVGPAADLYSVGILAFQMLTGARPFQGEHMQVMFAQVESVPPAPSTKAEGIPPALDALVLQLLEKKPARRPDSAEAARQQLSAIEAALRIPGAPPVQAEPVVVAAVPIAMPTVLPVAPPVPRSHKVVVGAAVLMAFGVGIVGGRVQHKVVPEHAPTVPAARRPVLREPASIPSPAPVTPPEGGPPREALDDGALQDEALRELPSPAQTGSSLAPAQGIGATASP</sequence>
<evidence type="ECO:0000256" key="1">
    <source>
        <dbReference type="ARBA" id="ARBA00022679"/>
    </source>
</evidence>
<dbReference type="EMBL" id="RAVZ01000572">
    <property type="protein sequence ID" value="RKG69479.1"/>
    <property type="molecule type" value="Genomic_DNA"/>
</dbReference>
<keyword evidence="1" id="KW-0808">Transferase</keyword>
<evidence type="ECO:0000259" key="7">
    <source>
        <dbReference type="PROSITE" id="PS50011"/>
    </source>
</evidence>
<evidence type="ECO:0000256" key="2">
    <source>
        <dbReference type="ARBA" id="ARBA00022741"/>
    </source>
</evidence>
<dbReference type="PROSITE" id="PS50011">
    <property type="entry name" value="PROTEIN_KINASE_DOM"/>
    <property type="match status" value="1"/>
</dbReference>
<dbReference type="InterPro" id="IPR000719">
    <property type="entry name" value="Prot_kinase_dom"/>
</dbReference>
<dbReference type="Pfam" id="PF00069">
    <property type="entry name" value="Pkinase"/>
    <property type="match status" value="1"/>
</dbReference>
<dbReference type="Gene3D" id="3.30.200.20">
    <property type="entry name" value="Phosphorylase Kinase, domain 1"/>
    <property type="match status" value="1"/>
</dbReference>
<keyword evidence="4 5" id="KW-0067">ATP-binding</keyword>
<evidence type="ECO:0000256" key="6">
    <source>
        <dbReference type="SAM" id="MobiDB-lite"/>
    </source>
</evidence>
<dbReference type="AlphaFoldDB" id="A0A3A8HE76"/>
<comment type="caution">
    <text evidence="8">The sequence shown here is derived from an EMBL/GenBank/DDBJ whole genome shotgun (WGS) entry which is preliminary data.</text>
</comment>
<gene>
    <name evidence="8" type="ORF">D7V88_40195</name>
</gene>
<reference evidence="9" key="1">
    <citation type="submission" date="2018-09" db="EMBL/GenBank/DDBJ databases">
        <authorList>
            <person name="Livingstone P.G."/>
            <person name="Whitworth D.E."/>
        </authorList>
    </citation>
    <scope>NUCLEOTIDE SEQUENCE [LARGE SCALE GENOMIC DNA]</scope>
    <source>
        <strain evidence="9">CA054A</strain>
    </source>
</reference>
<evidence type="ECO:0000256" key="3">
    <source>
        <dbReference type="ARBA" id="ARBA00022777"/>
    </source>
</evidence>
<evidence type="ECO:0000313" key="8">
    <source>
        <dbReference type="EMBL" id="RKG69479.1"/>
    </source>
</evidence>
<name>A0A3A8HE76_9BACT</name>
<evidence type="ECO:0000256" key="4">
    <source>
        <dbReference type="ARBA" id="ARBA00022840"/>
    </source>
</evidence>
<dbReference type="Gene3D" id="1.10.510.10">
    <property type="entry name" value="Transferase(Phosphotransferase) domain 1"/>
    <property type="match status" value="1"/>
</dbReference>
<protein>
    <submittedName>
        <fullName evidence="8">Serine/threonine protein kinase</fullName>
    </submittedName>
</protein>
<keyword evidence="3 8" id="KW-0418">Kinase</keyword>
<evidence type="ECO:0000313" key="9">
    <source>
        <dbReference type="Proteomes" id="UP000268094"/>
    </source>
</evidence>
<accession>A0A3A8HE76</accession>
<feature type="binding site" evidence="5">
    <location>
        <position position="71"/>
    </location>
    <ligand>
        <name>ATP</name>
        <dbReference type="ChEBI" id="CHEBI:30616"/>
    </ligand>
</feature>
<feature type="compositionally biased region" description="Pro residues" evidence="6">
    <location>
        <begin position="391"/>
        <end position="403"/>
    </location>
</feature>
<dbReference type="SUPFAM" id="SSF56112">
    <property type="entry name" value="Protein kinase-like (PK-like)"/>
    <property type="match status" value="1"/>
</dbReference>
<feature type="compositionally biased region" description="Low complexity" evidence="6">
    <location>
        <begin position="9"/>
        <end position="19"/>
    </location>
</feature>
<evidence type="ECO:0000256" key="5">
    <source>
        <dbReference type="PROSITE-ProRule" id="PRU10141"/>
    </source>
</evidence>